<dbReference type="KEGG" id="sng:SNE_A02710"/>
<protein>
    <submittedName>
        <fullName evidence="1">Uncharacterized protein</fullName>
    </submittedName>
</protein>
<dbReference type="Proteomes" id="UP000000496">
    <property type="component" value="Chromosome gsn.131"/>
</dbReference>
<organism evidence="1 2">
    <name type="scientific">Simkania negevensis (strain ATCC VR-1471 / DSM 27360 / Z)</name>
    <dbReference type="NCBI Taxonomy" id="331113"/>
    <lineage>
        <taxon>Bacteria</taxon>
        <taxon>Pseudomonadati</taxon>
        <taxon>Chlamydiota</taxon>
        <taxon>Chlamydiia</taxon>
        <taxon>Parachlamydiales</taxon>
        <taxon>Simkaniaceae</taxon>
        <taxon>Simkania</taxon>
    </lineage>
</organism>
<reference evidence="1 2" key="2">
    <citation type="journal article" date="2011" name="Mol. Biol. Evol.">
        <title>Unity in variety--the pan-genome of the Chlamydiae.</title>
        <authorList>
            <person name="Collingro A."/>
            <person name="Tischler P."/>
            <person name="Weinmaier T."/>
            <person name="Penz T."/>
            <person name="Heinz E."/>
            <person name="Brunham R.C."/>
            <person name="Read T.D."/>
            <person name="Bavoil P.M."/>
            <person name="Sachse K."/>
            <person name="Kahane S."/>
            <person name="Friedman M.G."/>
            <person name="Rattei T."/>
            <person name="Myers G.S."/>
            <person name="Horn M."/>
        </authorList>
    </citation>
    <scope>NUCLEOTIDE SEQUENCE [LARGE SCALE GENOMIC DNA]</scope>
    <source>
        <strain evidence="2">ATCC VR-1471 / Z</strain>
    </source>
</reference>
<dbReference type="STRING" id="331113.SNE_A02710"/>
<proteinExistence type="predicted"/>
<evidence type="ECO:0000313" key="2">
    <source>
        <dbReference type="Proteomes" id="UP000000496"/>
    </source>
</evidence>
<accession>F8L601</accession>
<dbReference type="HOGENOM" id="CLU_2332122_0_0_0"/>
<dbReference type="EMBL" id="FR872582">
    <property type="protein sequence ID" value="CCB88148.1"/>
    <property type="molecule type" value="Genomic_DNA"/>
</dbReference>
<reference key="1">
    <citation type="journal article" date="2011" name="Mol. Biol. Evol.">
        <title>Unity in variety -- the pan-genome of the Chlamydiae.</title>
        <authorList>
            <person name="Collingro A."/>
            <person name="Tischler P."/>
            <person name="Weinmaier T."/>
            <person name="Penz T."/>
            <person name="Heinz E."/>
            <person name="Brunham R.C."/>
            <person name="Read T.D."/>
            <person name="Bavoil P.M."/>
            <person name="Sachse K."/>
            <person name="Kahane S."/>
            <person name="Friedman M.G."/>
            <person name="Rattei T."/>
            <person name="Myers G.S.A."/>
            <person name="Horn M."/>
        </authorList>
    </citation>
    <scope>NUCLEOTIDE SEQUENCE</scope>
    <source>
        <strain>Z</strain>
    </source>
</reference>
<evidence type="ECO:0000313" key="1">
    <source>
        <dbReference type="EMBL" id="CCB88148.1"/>
    </source>
</evidence>
<name>F8L601_SIMNZ</name>
<gene>
    <name evidence="1" type="ordered locus">SNE_A02710</name>
</gene>
<sequence>MLHNWGRGFSTKVVGPAPRDVLNISEQEFFHRNLDRLRQDGKITFATTEPLVTVPRAYLDRAMELFLNISRQNEHLHGELKVLHAKVEQLVSSSHKTP</sequence>
<dbReference type="AlphaFoldDB" id="F8L601"/>
<keyword evidence="2" id="KW-1185">Reference proteome</keyword>